<dbReference type="HOGENOM" id="CLU_297673_0_0_14"/>
<dbReference type="STRING" id="1318617.MGM1_4940"/>
<dbReference type="SMART" id="SM00487">
    <property type="entry name" value="DEXDc"/>
    <property type="match status" value="1"/>
</dbReference>
<dbReference type="KEGG" id="mgj:MGM1_4940"/>
<dbReference type="Gene3D" id="3.90.1570.50">
    <property type="match status" value="1"/>
</dbReference>
<evidence type="ECO:0000256" key="12">
    <source>
        <dbReference type="SAM" id="Coils"/>
    </source>
</evidence>
<dbReference type="NCBIfam" id="TIGR00348">
    <property type="entry name" value="hsdR"/>
    <property type="match status" value="1"/>
</dbReference>
<dbReference type="GO" id="GO:0005524">
    <property type="term" value="F:ATP binding"/>
    <property type="evidence" value="ECO:0007669"/>
    <property type="project" value="UniProtKB-KW"/>
</dbReference>
<keyword evidence="9 11" id="KW-0067">ATP-binding</keyword>
<dbReference type="GO" id="GO:0009035">
    <property type="term" value="F:type I site-specific deoxyribonuclease activity"/>
    <property type="evidence" value="ECO:0007669"/>
    <property type="project" value="UniProtKB-EC"/>
</dbReference>
<dbReference type="PANTHER" id="PTHR30195:SF16">
    <property type="entry name" value="TYPE I RESTRICTION ENZYME ENDONUCLEASE SUBUNIT"/>
    <property type="match status" value="1"/>
</dbReference>
<accession>A0A097STD7</accession>
<keyword evidence="6 11" id="KW-0680">Restriction system</keyword>
<reference evidence="14 15" key="1">
    <citation type="journal article" date="2014" name="PLoS ONE">
        <title>An emerging Mycoplasma associated with trichomoniasis, vaginal infection and disease.</title>
        <authorList>
            <consortium name="Vaginal Microbiome Consortium"/>
            <person name="Fettweis J.M."/>
            <person name="Serrano M.G."/>
            <person name="Huang B."/>
            <person name="Brooks J.P."/>
            <person name="Glascock A.L."/>
            <person name="Sheth N.U."/>
            <person name="Strauss J.F.III."/>
            <person name="Jefferson K.K."/>
            <person name="Buck G.A."/>
        </authorList>
    </citation>
    <scope>NUCLEOTIDE SEQUENCE [LARGE SCALE GENOMIC DNA]</scope>
    <source>
        <strain evidence="14 15">VCU_M1</strain>
    </source>
</reference>
<keyword evidence="12" id="KW-0175">Coiled coil</keyword>
<keyword evidence="7" id="KW-0255">Endonuclease</keyword>
<evidence type="ECO:0000256" key="4">
    <source>
        <dbReference type="ARBA" id="ARBA00022722"/>
    </source>
</evidence>
<dbReference type="EMBL" id="CP007711">
    <property type="protein sequence ID" value="AIV03858.1"/>
    <property type="molecule type" value="Genomic_DNA"/>
</dbReference>
<dbReference type="AlphaFoldDB" id="A0A097STD7"/>
<sequence length="1011" mass="120961">MDLIKKDTEIINELNVNSEEDFEVNRVIKYLTNDLNYNFLKNCHNKEKLVENLRHHLERLNNDSHRFNEDDWTEILKNIRNMNSQYDRVLSFKEGYLQSNIKFKDYNGNEQRLKVVDFKNIENNILDVARQVRSENNDKVFDVLILLNGFPFCLMELKYEKDLWSAYYQIDHEYKNEINNDAFFRFISVFACVRPEEARYYSNIEQNEKNSAGVRSDFNFTNLWLDEKNKDKIKFIDFAKAFLNKNEVLNILKRYLMFDWDANKIKHSLLIMRPYQIHAMNKVLGLVNQALSENFSKKTYRGYVWHSTGSGKTITSYKIAETIVNEADKFNDIEKIIFVVDRTELLNQTYDRFCTFSNSTRKKPKIKNLYTYIPSNQREFIVTTIQSLNKFCKSDYFKKNKDKIDSKKIVFIFDECHRTQNGQMHERIRDSFKNKVFVGFTGTPYFGPSRNNELLTTKELFGDELHRYTSFEALRDHKILPSLPIYKKTYKNVAISSSQRHTYKWIEINANTILKKFYTLTKKDGNYTNEEDFHKAGYNAMLVAPSVDSAIRYYQELMKIISKDSKYNFLKIACAYSVRKPKENVKNSEYQFYRTKDAEHQIEKKSQISLSDREFDKVTVDMIKNFNSYYFPNYDGVSIEHDKYIKDVSNAFKNKKIDLLIVCNMFTTGFDVPKCNTIFIDRKYEEEMHLFQTISRINRIATAKECGFVFFFDHQEDFFIRTFLKYSDCSLKELESVYKSFNDWYSIGFENECGNYYQESYSEIVNKVFKFLKNGEFEWKEWDKEDIKNFFNYSNNLLKIRRHLKVYDEYDEKKDPLNNEWIKKIIGARLGIQSENKKKRITKNYSDASLDSFIYHNTDEFSDSEAEKKRNLMDYSWLKKYKSKIEKQLAKKTNYTRDDYDKECETIINERVKPEALNKLNEIFNSFEIKDIYKKDFYSYVIFVLDGNELTDNEYINNRHMDKMFENNEQPSARDKKRELCSKILAWKDEYETVPDIISFIKLQKISSSLI</sequence>
<comment type="function">
    <text evidence="11">Subunit R is required for both nuclease and ATPase activities, but not for modification.</text>
</comment>
<dbReference type="InterPro" id="IPR027417">
    <property type="entry name" value="P-loop_NTPase"/>
</dbReference>
<evidence type="ECO:0000256" key="3">
    <source>
        <dbReference type="ARBA" id="ARBA00011296"/>
    </source>
</evidence>
<keyword evidence="4" id="KW-0540">Nuclease</keyword>
<dbReference type="Pfam" id="PF04313">
    <property type="entry name" value="HSDR_N"/>
    <property type="match status" value="1"/>
</dbReference>
<evidence type="ECO:0000313" key="15">
    <source>
        <dbReference type="Proteomes" id="UP000030066"/>
    </source>
</evidence>
<dbReference type="InterPro" id="IPR014001">
    <property type="entry name" value="Helicase_ATP-bd"/>
</dbReference>
<dbReference type="PROSITE" id="PS51192">
    <property type="entry name" value="HELICASE_ATP_BIND_1"/>
    <property type="match status" value="1"/>
</dbReference>
<dbReference type="Gene3D" id="3.40.50.300">
    <property type="entry name" value="P-loop containing nucleotide triphosphate hydrolases"/>
    <property type="match status" value="2"/>
</dbReference>
<evidence type="ECO:0000256" key="2">
    <source>
        <dbReference type="ARBA" id="ARBA00008598"/>
    </source>
</evidence>
<dbReference type="eggNOG" id="COG0610">
    <property type="taxonomic scope" value="Bacteria"/>
</dbReference>
<evidence type="ECO:0000256" key="5">
    <source>
        <dbReference type="ARBA" id="ARBA00022741"/>
    </source>
</evidence>
<evidence type="ECO:0000313" key="14">
    <source>
        <dbReference type="EMBL" id="AIV03858.1"/>
    </source>
</evidence>
<evidence type="ECO:0000256" key="10">
    <source>
        <dbReference type="ARBA" id="ARBA00023125"/>
    </source>
</evidence>
<dbReference type="InterPro" id="IPR004473">
    <property type="entry name" value="Restrct_endonuc_typeI_HsdR"/>
</dbReference>
<comment type="catalytic activity">
    <reaction evidence="1 11">
        <text>Endonucleolytic cleavage of DNA to give random double-stranded fragments with terminal 5'-phosphates, ATP is simultaneously hydrolyzed.</text>
        <dbReference type="EC" id="3.1.21.3"/>
    </reaction>
</comment>
<evidence type="ECO:0000256" key="6">
    <source>
        <dbReference type="ARBA" id="ARBA00022747"/>
    </source>
</evidence>
<evidence type="ECO:0000256" key="9">
    <source>
        <dbReference type="ARBA" id="ARBA00022840"/>
    </source>
</evidence>
<dbReference type="GO" id="GO:0003677">
    <property type="term" value="F:DNA binding"/>
    <property type="evidence" value="ECO:0007669"/>
    <property type="project" value="UniProtKB-KW"/>
</dbReference>
<keyword evidence="5 11" id="KW-0547">Nucleotide-binding</keyword>
<organism evidence="14 15">
    <name type="scientific">Candidatus Malacoplasma girerdii</name>
    <dbReference type="NCBI Taxonomy" id="1318617"/>
    <lineage>
        <taxon>Bacteria</taxon>
        <taxon>Bacillati</taxon>
        <taxon>Mycoplasmatota</taxon>
        <taxon>Mycoplasmoidales</taxon>
        <taxon>Mycoplasmoidaceae</taxon>
        <taxon>Malacoplasma</taxon>
    </lineage>
</organism>
<dbReference type="InterPro" id="IPR055180">
    <property type="entry name" value="HsdR_RecA-like_helicase_dom_2"/>
</dbReference>
<gene>
    <name evidence="14" type="ORF">MGM1_4940</name>
</gene>
<feature type="coiled-coil region" evidence="12">
    <location>
        <begin position="43"/>
        <end position="70"/>
    </location>
</feature>
<dbReference type="Pfam" id="PF18766">
    <property type="entry name" value="SWI2_SNF2"/>
    <property type="match status" value="1"/>
</dbReference>
<dbReference type="InterPro" id="IPR007409">
    <property type="entry name" value="Restrct_endonuc_type1_HsdR_N"/>
</dbReference>
<evidence type="ECO:0000256" key="1">
    <source>
        <dbReference type="ARBA" id="ARBA00000851"/>
    </source>
</evidence>
<protein>
    <recommendedName>
        <fullName evidence="11">Type I restriction enzyme endonuclease subunit</fullName>
        <shortName evidence="11">R protein</shortName>
        <ecNumber evidence="11">3.1.21.3</ecNumber>
    </recommendedName>
</protein>
<keyword evidence="10 11" id="KW-0238">DNA-binding</keyword>
<feature type="domain" description="Helicase ATP-binding" evidence="13">
    <location>
        <begin position="293"/>
        <end position="444"/>
    </location>
</feature>
<dbReference type="InterPro" id="IPR040980">
    <property type="entry name" value="SWI2_SNF2"/>
</dbReference>
<dbReference type="REBASE" id="95964">
    <property type="entry name" value="MspM1ORF4910P"/>
</dbReference>
<dbReference type="GO" id="GO:0009307">
    <property type="term" value="P:DNA restriction-modification system"/>
    <property type="evidence" value="ECO:0007669"/>
    <property type="project" value="UniProtKB-KW"/>
</dbReference>
<dbReference type="Pfam" id="PF22679">
    <property type="entry name" value="T1R_D3-like"/>
    <property type="match status" value="1"/>
</dbReference>
<dbReference type="InterPro" id="IPR051268">
    <property type="entry name" value="Type-I_R_enzyme_R_subunit"/>
</dbReference>
<name>A0A097STD7_9BACT</name>
<keyword evidence="8 11" id="KW-0378">Hydrolase</keyword>
<evidence type="ECO:0000256" key="11">
    <source>
        <dbReference type="RuleBase" id="RU364115"/>
    </source>
</evidence>
<evidence type="ECO:0000256" key="7">
    <source>
        <dbReference type="ARBA" id="ARBA00022759"/>
    </source>
</evidence>
<evidence type="ECO:0000259" key="13">
    <source>
        <dbReference type="PROSITE" id="PS51192"/>
    </source>
</evidence>
<dbReference type="EC" id="3.1.21.3" evidence="11"/>
<dbReference type="CDD" id="cd22332">
    <property type="entry name" value="HsdR_N"/>
    <property type="match status" value="1"/>
</dbReference>
<comment type="similarity">
    <text evidence="2 11">Belongs to the HsdR family.</text>
</comment>
<proteinExistence type="inferred from homology"/>
<keyword evidence="15" id="KW-1185">Reference proteome</keyword>
<evidence type="ECO:0000256" key="8">
    <source>
        <dbReference type="ARBA" id="ARBA00022801"/>
    </source>
</evidence>
<dbReference type="SUPFAM" id="SSF52540">
    <property type="entry name" value="P-loop containing nucleoside triphosphate hydrolases"/>
    <property type="match status" value="2"/>
</dbReference>
<dbReference type="PANTHER" id="PTHR30195">
    <property type="entry name" value="TYPE I SITE-SPECIFIC DEOXYRIBONUCLEASE PROTEIN SUBUNIT M AND R"/>
    <property type="match status" value="1"/>
</dbReference>
<dbReference type="Proteomes" id="UP000030066">
    <property type="component" value="Chromosome"/>
</dbReference>
<comment type="subunit">
    <text evidence="3 11">The type I restriction/modification system is composed of three polypeptides R, M and S.</text>
</comment>